<reference evidence="2 3" key="1">
    <citation type="journal article" date="2019" name="ISME J.">
        <title>Genome analyses of uncultured TG2/ZB3 bacteria in 'Margulisbacteria' specifically attached to ectosymbiotic spirochetes of protists in the termite gut.</title>
        <authorList>
            <person name="Utami Y.D."/>
            <person name="Kuwahara H."/>
            <person name="Igai K."/>
            <person name="Murakami T."/>
            <person name="Sugaya K."/>
            <person name="Morikawa T."/>
            <person name="Nagura Y."/>
            <person name="Yuki M."/>
            <person name="Deevong P."/>
            <person name="Inoue T."/>
            <person name="Kihara K."/>
            <person name="Lo N."/>
            <person name="Yamada A."/>
            <person name="Ohkuma M."/>
            <person name="Hongoh Y."/>
        </authorList>
    </citation>
    <scope>NUCLEOTIDE SEQUENCE [LARGE SCALE GENOMIC DNA]</scope>
    <source>
        <strain evidence="2">NkOx7-02</strain>
    </source>
</reference>
<gene>
    <name evidence="2" type="ORF">NO2_0934</name>
</gene>
<evidence type="ECO:0000313" key="2">
    <source>
        <dbReference type="EMBL" id="GBR76373.1"/>
    </source>
</evidence>
<evidence type="ECO:0008006" key="4">
    <source>
        <dbReference type="Google" id="ProtNLM"/>
    </source>
</evidence>
<protein>
    <recommendedName>
        <fullName evidence="4">FkbM family methyltransferase</fullName>
    </recommendedName>
</protein>
<keyword evidence="3" id="KW-1185">Reference proteome</keyword>
<evidence type="ECO:0000256" key="1">
    <source>
        <dbReference type="SAM" id="MobiDB-lite"/>
    </source>
</evidence>
<dbReference type="SUPFAM" id="SSF53335">
    <property type="entry name" value="S-adenosyl-L-methionine-dependent methyltransferases"/>
    <property type="match status" value="1"/>
</dbReference>
<organism evidence="2 3">
    <name type="scientific">Candidatus Termititenax persephonae</name>
    <dbReference type="NCBI Taxonomy" id="2218525"/>
    <lineage>
        <taxon>Bacteria</taxon>
        <taxon>Bacillati</taxon>
        <taxon>Candidatus Margulisiibacteriota</taxon>
        <taxon>Candidatus Termititenacia</taxon>
        <taxon>Candidatus Termititenacales</taxon>
        <taxon>Candidatus Termititenacaceae</taxon>
        <taxon>Candidatus Termititenax</taxon>
    </lineage>
</organism>
<feature type="compositionally biased region" description="Low complexity" evidence="1">
    <location>
        <begin position="262"/>
        <end position="282"/>
    </location>
</feature>
<dbReference type="InterPro" id="IPR029063">
    <property type="entry name" value="SAM-dependent_MTases_sf"/>
</dbReference>
<dbReference type="Proteomes" id="UP000275925">
    <property type="component" value="Unassembled WGS sequence"/>
</dbReference>
<proteinExistence type="predicted"/>
<evidence type="ECO:0000313" key="3">
    <source>
        <dbReference type="Proteomes" id="UP000275925"/>
    </source>
</evidence>
<feature type="region of interest" description="Disordered" evidence="1">
    <location>
        <begin position="262"/>
        <end position="285"/>
    </location>
</feature>
<comment type="caution">
    <text evidence="2">The sequence shown here is derived from an EMBL/GenBank/DDBJ whole genome shotgun (WGS) entry which is preliminary data.</text>
</comment>
<dbReference type="Gene3D" id="3.40.50.720">
    <property type="entry name" value="NAD(P)-binding Rossmann-like Domain"/>
    <property type="match status" value="1"/>
</dbReference>
<dbReference type="AlphaFoldDB" id="A0A388TGX7"/>
<sequence>MSKLLTNEFLKLKDAKFVLYGAGYSGKSCHAYLKRLGLAERVFCFIDSDTAKHGNFLAGKEICALSILEGHPDMVVIISSMCYESILQNIVKAEFPNEVYAFIECQPFFAGRFDIGNIESQYENVDYVNNITSIIVAEEKNNCLIQPIRNVIDFSGNGDYWYGKAAPRLEHNELTICDAGAYTGDTLQLLYGAYGSKIKRYYAFEPDNKSRAGLEQKIRDLNLTGRAAAYDYGLGNVNGKAYFAESDIDSSFFYNNTTQHNTTQHNTTQHNTTQHNTTQHNNIPVSCRC</sequence>
<accession>A0A388TGX7</accession>
<name>A0A388TGX7_9BACT</name>
<dbReference type="Gene3D" id="3.40.50.150">
    <property type="entry name" value="Vaccinia Virus protein VP39"/>
    <property type="match status" value="1"/>
</dbReference>
<dbReference type="EMBL" id="BGZO01000025">
    <property type="protein sequence ID" value="GBR76373.1"/>
    <property type="molecule type" value="Genomic_DNA"/>
</dbReference>